<feature type="transmembrane region" description="Helical" evidence="5">
    <location>
        <begin position="165"/>
        <end position="186"/>
    </location>
</feature>
<dbReference type="Pfam" id="PF04479">
    <property type="entry name" value="RTA1"/>
    <property type="match status" value="1"/>
</dbReference>
<gene>
    <name evidence="6" type="ORF">EJ04DRAFT_581877</name>
</gene>
<evidence type="ECO:0000256" key="4">
    <source>
        <dbReference type="ARBA" id="ARBA00023136"/>
    </source>
</evidence>
<keyword evidence="4 5" id="KW-0472">Membrane</keyword>
<reference evidence="6" key="1">
    <citation type="journal article" date="2020" name="Stud. Mycol.">
        <title>101 Dothideomycetes genomes: a test case for predicting lifestyles and emergence of pathogens.</title>
        <authorList>
            <person name="Haridas S."/>
            <person name="Albert R."/>
            <person name="Binder M."/>
            <person name="Bloem J."/>
            <person name="Labutti K."/>
            <person name="Salamov A."/>
            <person name="Andreopoulos B."/>
            <person name="Baker S."/>
            <person name="Barry K."/>
            <person name="Bills G."/>
            <person name="Bluhm B."/>
            <person name="Cannon C."/>
            <person name="Castanera R."/>
            <person name="Culley D."/>
            <person name="Daum C."/>
            <person name="Ezra D."/>
            <person name="Gonzalez J."/>
            <person name="Henrissat B."/>
            <person name="Kuo A."/>
            <person name="Liang C."/>
            <person name="Lipzen A."/>
            <person name="Lutzoni F."/>
            <person name="Magnuson J."/>
            <person name="Mondo S."/>
            <person name="Nolan M."/>
            <person name="Ohm R."/>
            <person name="Pangilinan J."/>
            <person name="Park H.-J."/>
            <person name="Ramirez L."/>
            <person name="Alfaro M."/>
            <person name="Sun H."/>
            <person name="Tritt A."/>
            <person name="Yoshinaga Y."/>
            <person name="Zwiers L.-H."/>
            <person name="Turgeon B."/>
            <person name="Goodwin S."/>
            <person name="Spatafora J."/>
            <person name="Crous P."/>
            <person name="Grigoriev I."/>
        </authorList>
    </citation>
    <scope>NUCLEOTIDE SEQUENCE</scope>
    <source>
        <strain evidence="6">CBS 125425</strain>
    </source>
</reference>
<feature type="transmembrane region" description="Helical" evidence="5">
    <location>
        <begin position="79"/>
        <end position="104"/>
    </location>
</feature>
<dbReference type="PANTHER" id="PTHR31465:SF34">
    <property type="entry name" value="DOMAIN PROTEIN, PUTATIVE (AFU_ORTHOLOGUE AFUA_3G00480)-RELATED"/>
    <property type="match status" value="1"/>
</dbReference>
<evidence type="ECO:0000256" key="2">
    <source>
        <dbReference type="ARBA" id="ARBA00022692"/>
    </source>
</evidence>
<dbReference type="Proteomes" id="UP000799444">
    <property type="component" value="Unassembled WGS sequence"/>
</dbReference>
<comment type="subcellular location">
    <subcellularLocation>
        <location evidence="1">Membrane</location>
        <topology evidence="1">Multi-pass membrane protein</topology>
    </subcellularLocation>
</comment>
<evidence type="ECO:0000313" key="7">
    <source>
        <dbReference type="Proteomes" id="UP000799444"/>
    </source>
</evidence>
<dbReference type="EMBL" id="ML996319">
    <property type="protein sequence ID" value="KAF2727659.1"/>
    <property type="molecule type" value="Genomic_DNA"/>
</dbReference>
<keyword evidence="7" id="KW-1185">Reference proteome</keyword>
<feature type="transmembrane region" description="Helical" evidence="5">
    <location>
        <begin position="44"/>
        <end position="64"/>
    </location>
</feature>
<feature type="transmembrane region" description="Helical" evidence="5">
    <location>
        <begin position="249"/>
        <end position="269"/>
    </location>
</feature>
<feature type="transmembrane region" description="Helical" evidence="5">
    <location>
        <begin position="20"/>
        <end position="37"/>
    </location>
</feature>
<comment type="caution">
    <text evidence="6">The sequence shown here is derived from an EMBL/GenBank/DDBJ whole genome shotgun (WGS) entry which is preliminary data.</text>
</comment>
<dbReference type="GO" id="GO:0016020">
    <property type="term" value="C:membrane"/>
    <property type="evidence" value="ECO:0007669"/>
    <property type="project" value="UniProtKB-SubCell"/>
</dbReference>
<dbReference type="InterPro" id="IPR007568">
    <property type="entry name" value="RTA1"/>
</dbReference>
<keyword evidence="2 5" id="KW-0812">Transmembrane</keyword>
<proteinExistence type="predicted"/>
<feature type="transmembrane region" description="Helical" evidence="5">
    <location>
        <begin position="125"/>
        <end position="145"/>
    </location>
</feature>
<protein>
    <submittedName>
        <fullName evidence="6">RTA1 domain protein</fullName>
    </submittedName>
</protein>
<sequence>MAGGDPIVGSLYVYAPNRVAPVFFTTAYALSAIGHIWQCRRYNSWKLVGLHPLCAVMFTVGYALREYGSFNYIYDENNATILITFIMSQVFIFVCPPLLELANYHVLGRIFYYVPHLPPVPPNRVLTTFGALMALIEFLNSLGVSLSANPSSSHSQQELGKNMSLAALILQLIIIASFVALAGIFHRRCIKTNIHAKAVLTPLYTLYTSMALILIRCIYRLVEHTGNTNVDLDNLESLRQLSPILRYEWYFYIFEATLMLLNSVLWNVWHPGRYLPEKHNIHLARDGVTEIEGEEQKDQRSLLLKLLSVLTFGLLFRKKTQRGSFEELQEYRGLARRSETN</sequence>
<evidence type="ECO:0000313" key="6">
    <source>
        <dbReference type="EMBL" id="KAF2727659.1"/>
    </source>
</evidence>
<keyword evidence="3 5" id="KW-1133">Transmembrane helix</keyword>
<name>A0A9P4QJK5_9PLEO</name>
<dbReference type="AlphaFoldDB" id="A0A9P4QJK5"/>
<dbReference type="PANTHER" id="PTHR31465">
    <property type="entry name" value="PROTEIN RTA1-RELATED"/>
    <property type="match status" value="1"/>
</dbReference>
<evidence type="ECO:0000256" key="1">
    <source>
        <dbReference type="ARBA" id="ARBA00004141"/>
    </source>
</evidence>
<feature type="transmembrane region" description="Helical" evidence="5">
    <location>
        <begin position="198"/>
        <end position="222"/>
    </location>
</feature>
<accession>A0A9P4QJK5</accession>
<evidence type="ECO:0000256" key="3">
    <source>
        <dbReference type="ARBA" id="ARBA00022989"/>
    </source>
</evidence>
<organism evidence="6 7">
    <name type="scientific">Polyplosphaeria fusca</name>
    <dbReference type="NCBI Taxonomy" id="682080"/>
    <lineage>
        <taxon>Eukaryota</taxon>
        <taxon>Fungi</taxon>
        <taxon>Dikarya</taxon>
        <taxon>Ascomycota</taxon>
        <taxon>Pezizomycotina</taxon>
        <taxon>Dothideomycetes</taxon>
        <taxon>Pleosporomycetidae</taxon>
        <taxon>Pleosporales</taxon>
        <taxon>Tetraplosphaeriaceae</taxon>
        <taxon>Polyplosphaeria</taxon>
    </lineage>
</organism>
<dbReference type="OrthoDB" id="3358017at2759"/>
<evidence type="ECO:0000256" key="5">
    <source>
        <dbReference type="SAM" id="Phobius"/>
    </source>
</evidence>